<keyword evidence="2" id="KW-1185">Reference proteome</keyword>
<protein>
    <submittedName>
        <fullName evidence="1">Uncharacterized protein</fullName>
    </submittedName>
</protein>
<gene>
    <name evidence="1" type="ORF">SRIMR7_40960</name>
</gene>
<reference evidence="1 2" key="1">
    <citation type="submission" date="2022-03" db="EMBL/GenBank/DDBJ databases">
        <title>Complete genome of Streptomyces rimosus ssp. rimosus R7 (=ATCC 10970).</title>
        <authorList>
            <person name="Beganovic S."/>
            <person name="Ruckert C."/>
            <person name="Busche T."/>
            <person name="Kalinowski J."/>
            <person name="Wittmann C."/>
        </authorList>
    </citation>
    <scope>NUCLEOTIDE SEQUENCE [LARGE SCALE GENOMIC DNA]</scope>
    <source>
        <strain evidence="1 2">R7</strain>
    </source>
</reference>
<dbReference type="Proteomes" id="UP000829494">
    <property type="component" value="Chromosome"/>
</dbReference>
<dbReference type="EMBL" id="CP094298">
    <property type="protein sequence ID" value="UNZ08539.1"/>
    <property type="molecule type" value="Genomic_DNA"/>
</dbReference>
<evidence type="ECO:0000313" key="2">
    <source>
        <dbReference type="Proteomes" id="UP000829494"/>
    </source>
</evidence>
<proteinExistence type="predicted"/>
<dbReference type="RefSeq" id="WP_003979293.1">
    <property type="nucleotide sequence ID" value="NZ_CP094298.1"/>
</dbReference>
<organism evidence="1 2">
    <name type="scientific">Streptomyces rimosus subsp. rimosus</name>
    <dbReference type="NCBI Taxonomy" id="132474"/>
    <lineage>
        <taxon>Bacteria</taxon>
        <taxon>Bacillati</taxon>
        <taxon>Actinomycetota</taxon>
        <taxon>Actinomycetes</taxon>
        <taxon>Kitasatosporales</taxon>
        <taxon>Streptomycetaceae</taxon>
        <taxon>Streptomyces</taxon>
    </lineage>
</organism>
<sequence>MLRSLTAQFLHQGAHALVLDPKRISHLWAKALPTVTHRGNIAGIHDALIHLASEPKRRLDLDGDLDGVPRLIVAIDEADTTLRQLARY</sequence>
<evidence type="ECO:0000313" key="1">
    <source>
        <dbReference type="EMBL" id="UNZ08539.1"/>
    </source>
</evidence>
<dbReference type="GeneID" id="66852299"/>
<accession>A0ABY3ZEJ1</accession>
<name>A0ABY3ZEJ1_STRRM</name>